<feature type="transmembrane region" description="Helical" evidence="1">
    <location>
        <begin position="20"/>
        <end position="48"/>
    </location>
</feature>
<keyword evidence="1" id="KW-1133">Transmembrane helix</keyword>
<organism evidence="2 3">
    <name type="scientific">Tetraparma gracilis</name>
    <dbReference type="NCBI Taxonomy" id="2962635"/>
    <lineage>
        <taxon>Eukaryota</taxon>
        <taxon>Sar</taxon>
        <taxon>Stramenopiles</taxon>
        <taxon>Ochrophyta</taxon>
        <taxon>Bolidophyceae</taxon>
        <taxon>Parmales</taxon>
        <taxon>Triparmaceae</taxon>
        <taxon>Tetraparma</taxon>
    </lineage>
</organism>
<evidence type="ECO:0000313" key="3">
    <source>
        <dbReference type="Proteomes" id="UP001165060"/>
    </source>
</evidence>
<name>A0ABQ6M6Y9_9STRA</name>
<gene>
    <name evidence="2" type="ORF">TeGR_g2424</name>
</gene>
<reference evidence="2 3" key="1">
    <citation type="journal article" date="2023" name="Commun. Biol.">
        <title>Genome analysis of Parmales, the sister group of diatoms, reveals the evolutionary specialization of diatoms from phago-mixotrophs to photoautotrophs.</title>
        <authorList>
            <person name="Ban H."/>
            <person name="Sato S."/>
            <person name="Yoshikawa S."/>
            <person name="Yamada K."/>
            <person name="Nakamura Y."/>
            <person name="Ichinomiya M."/>
            <person name="Sato N."/>
            <person name="Blanc-Mathieu R."/>
            <person name="Endo H."/>
            <person name="Kuwata A."/>
            <person name="Ogata H."/>
        </authorList>
    </citation>
    <scope>NUCLEOTIDE SEQUENCE [LARGE SCALE GENOMIC DNA]</scope>
</reference>
<keyword evidence="1" id="KW-0812">Transmembrane</keyword>
<keyword evidence="1" id="KW-0472">Membrane</keyword>
<dbReference type="EMBL" id="BRYB01001214">
    <property type="protein sequence ID" value="GMI20698.1"/>
    <property type="molecule type" value="Genomic_DNA"/>
</dbReference>
<comment type="caution">
    <text evidence="2">The sequence shown here is derived from an EMBL/GenBank/DDBJ whole genome shotgun (WGS) entry which is preliminary data.</text>
</comment>
<feature type="transmembrane region" description="Helical" evidence="1">
    <location>
        <begin position="60"/>
        <end position="79"/>
    </location>
</feature>
<evidence type="ECO:0000313" key="2">
    <source>
        <dbReference type="EMBL" id="GMI20698.1"/>
    </source>
</evidence>
<sequence length="97" mass="10235">MDATPLPVVPPVLPEHPHASFIFSLAKFVSTLIFLSSLTLILILILLLKALIVTICEDTRLGLLGVTAIAIASVLFVNWNVGGGVARLKGLVGGMDM</sequence>
<keyword evidence="3" id="KW-1185">Reference proteome</keyword>
<proteinExistence type="predicted"/>
<accession>A0ABQ6M6Y9</accession>
<dbReference type="Proteomes" id="UP001165060">
    <property type="component" value="Unassembled WGS sequence"/>
</dbReference>
<evidence type="ECO:0000256" key="1">
    <source>
        <dbReference type="SAM" id="Phobius"/>
    </source>
</evidence>
<protein>
    <submittedName>
        <fullName evidence="2">Uncharacterized protein</fullName>
    </submittedName>
</protein>